<dbReference type="PANTHER" id="PTHR30435">
    <property type="entry name" value="FLAGELLAR PROTEIN"/>
    <property type="match status" value="1"/>
</dbReference>
<proteinExistence type="inferred from homology"/>
<protein>
    <recommendedName>
        <fullName evidence="3 6">Flagellar basal-body rod protein FlgC</fullName>
    </recommendedName>
</protein>
<dbReference type="InterPro" id="IPR006299">
    <property type="entry name" value="FlgC"/>
</dbReference>
<feature type="domain" description="Flagellar basal-body/hook protein C-terminal" evidence="7">
    <location>
        <begin position="97"/>
        <end position="140"/>
    </location>
</feature>
<evidence type="ECO:0000256" key="5">
    <source>
        <dbReference type="ARBA" id="ARBA00025933"/>
    </source>
</evidence>
<evidence type="ECO:0000256" key="1">
    <source>
        <dbReference type="ARBA" id="ARBA00004117"/>
    </source>
</evidence>
<evidence type="ECO:0000256" key="3">
    <source>
        <dbReference type="ARBA" id="ARBA00017941"/>
    </source>
</evidence>
<keyword evidence="8" id="KW-0282">Flagellum</keyword>
<name>A0ABT7DYH7_9NEIS</name>
<keyword evidence="4 6" id="KW-0975">Bacterial flagellum</keyword>
<accession>A0ABT7DYH7</accession>
<dbReference type="RefSeq" id="WP_284101433.1">
    <property type="nucleotide sequence ID" value="NZ_JARRAF010000015.1"/>
</dbReference>
<comment type="caution">
    <text evidence="8">The sequence shown here is derived from an EMBL/GenBank/DDBJ whole genome shotgun (WGS) entry which is preliminary data.</text>
</comment>
<comment type="subcellular location">
    <subcellularLocation>
        <location evidence="1 6">Bacterial flagellum basal body</location>
    </subcellularLocation>
</comment>
<keyword evidence="9" id="KW-1185">Reference proteome</keyword>
<evidence type="ECO:0000313" key="9">
    <source>
        <dbReference type="Proteomes" id="UP001172778"/>
    </source>
</evidence>
<gene>
    <name evidence="8" type="primary">flgC</name>
    <name evidence="8" type="ORF">PZA18_13785</name>
</gene>
<reference evidence="8" key="1">
    <citation type="submission" date="2023-03" db="EMBL/GenBank/DDBJ databases">
        <title>Chitinimonas shenzhenensis gen. nov., sp. nov., a novel member of family Burkholderiaceae isolated from activated sludge collected in Shen Zhen, China.</title>
        <authorList>
            <person name="Wang X."/>
        </authorList>
    </citation>
    <scope>NUCLEOTIDE SEQUENCE</scope>
    <source>
        <strain evidence="8">DQS-5</strain>
    </source>
</reference>
<sequence>MDYRSAFAISAVGMGLEKLRLDVTAQNLANMNVSAPSNGKLYKPLRLQVSTGVSSFSGEFEQASSLAEKMLKSVKLEEIDVSPRMVYEPGHPDANESGYVALPGVNHLSEMVNLSTALRAYEANVVAMNAAKTMAIKALELGN</sequence>
<dbReference type="InterPro" id="IPR010930">
    <property type="entry name" value="Flg_bb/hook_C_dom"/>
</dbReference>
<comment type="similarity">
    <text evidence="2">Belongs to the flagella basal body rod proteins family.</text>
</comment>
<comment type="subunit">
    <text evidence="5 6">The basal body constitutes a major portion of the flagellar organelle and consists of four rings (L,P,S, and M) mounted on a central rod. The rod consists of about 26 subunits of FlgG in the distal portion, and FlgB, FlgC and FlgF are thought to build up the proximal portion of the rod with about 6 subunits each.</text>
</comment>
<dbReference type="Pfam" id="PF06429">
    <property type="entry name" value="Flg_bbr_C"/>
    <property type="match status" value="1"/>
</dbReference>
<dbReference type="NCBIfam" id="TIGR01395">
    <property type="entry name" value="FlgC"/>
    <property type="match status" value="1"/>
</dbReference>
<keyword evidence="8" id="KW-0969">Cilium</keyword>
<keyword evidence="8" id="KW-0966">Cell projection</keyword>
<evidence type="ECO:0000256" key="4">
    <source>
        <dbReference type="ARBA" id="ARBA00023143"/>
    </source>
</evidence>
<organism evidence="8 9">
    <name type="scientific">Parachitinimonas caeni</name>
    <dbReference type="NCBI Taxonomy" id="3031301"/>
    <lineage>
        <taxon>Bacteria</taxon>
        <taxon>Pseudomonadati</taxon>
        <taxon>Pseudomonadota</taxon>
        <taxon>Betaproteobacteria</taxon>
        <taxon>Neisseriales</taxon>
        <taxon>Chitinibacteraceae</taxon>
        <taxon>Parachitinimonas</taxon>
    </lineage>
</organism>
<dbReference type="EMBL" id="JARRAF010000015">
    <property type="protein sequence ID" value="MDK2125121.1"/>
    <property type="molecule type" value="Genomic_DNA"/>
</dbReference>
<evidence type="ECO:0000313" key="8">
    <source>
        <dbReference type="EMBL" id="MDK2125121.1"/>
    </source>
</evidence>
<evidence type="ECO:0000256" key="6">
    <source>
        <dbReference type="RuleBase" id="RU362062"/>
    </source>
</evidence>
<dbReference type="PANTHER" id="PTHR30435:SF2">
    <property type="entry name" value="FLAGELLAR BASAL-BODY ROD PROTEIN FLGC"/>
    <property type="match status" value="1"/>
</dbReference>
<evidence type="ECO:0000256" key="2">
    <source>
        <dbReference type="ARBA" id="ARBA00009677"/>
    </source>
</evidence>
<dbReference type="Proteomes" id="UP001172778">
    <property type="component" value="Unassembled WGS sequence"/>
</dbReference>
<evidence type="ECO:0000259" key="7">
    <source>
        <dbReference type="Pfam" id="PF06429"/>
    </source>
</evidence>